<dbReference type="SUPFAM" id="SSF56801">
    <property type="entry name" value="Acetyl-CoA synthetase-like"/>
    <property type="match status" value="1"/>
</dbReference>
<dbReference type="GO" id="GO:0016740">
    <property type="term" value="F:transferase activity"/>
    <property type="evidence" value="ECO:0007669"/>
    <property type="project" value="UniProtKB-KW"/>
</dbReference>
<reference evidence="1" key="1">
    <citation type="submission" date="2022-09" db="EMBL/GenBank/DDBJ databases">
        <title>Comparative genomics and taxonomic characterization of three novel marine species of genus Reichenbachiella exhibiting antioxidant and polysaccharide degradation activities.</title>
        <authorList>
            <person name="Muhammad N."/>
            <person name="Lee Y.-J."/>
            <person name="Ko J."/>
            <person name="Kim S.-G."/>
        </authorList>
    </citation>
    <scope>NUCLEOTIDE SEQUENCE</scope>
    <source>
        <strain evidence="1">BKB1-1</strain>
    </source>
</reference>
<name>A0ABY6CK30_9BACT</name>
<proteinExistence type="predicted"/>
<dbReference type="Proteomes" id="UP001065174">
    <property type="component" value="Chromosome"/>
</dbReference>
<organism evidence="1 2">
    <name type="scientific">Reichenbachiella agarivorans</name>
    <dbReference type="NCBI Taxonomy" id="2979464"/>
    <lineage>
        <taxon>Bacteria</taxon>
        <taxon>Pseudomonadati</taxon>
        <taxon>Bacteroidota</taxon>
        <taxon>Cytophagia</taxon>
        <taxon>Cytophagales</taxon>
        <taxon>Reichenbachiellaceae</taxon>
        <taxon>Reichenbachiella</taxon>
    </lineage>
</organism>
<protein>
    <submittedName>
        <fullName evidence="1">Acyl transferase</fullName>
    </submittedName>
</protein>
<dbReference type="EMBL" id="CP106679">
    <property type="protein sequence ID" value="UXP30866.1"/>
    <property type="molecule type" value="Genomic_DNA"/>
</dbReference>
<dbReference type="RefSeq" id="WP_262308312.1">
    <property type="nucleotide sequence ID" value="NZ_CP106679.1"/>
</dbReference>
<keyword evidence="2" id="KW-1185">Reference proteome</keyword>
<keyword evidence="1" id="KW-0808">Transferase</keyword>
<gene>
    <name evidence="1" type="ORF">N6H18_10930</name>
</gene>
<evidence type="ECO:0000313" key="1">
    <source>
        <dbReference type="EMBL" id="UXP30866.1"/>
    </source>
</evidence>
<evidence type="ECO:0000313" key="2">
    <source>
        <dbReference type="Proteomes" id="UP001065174"/>
    </source>
</evidence>
<sequence>MKLINSFKQRLPTLEALGFESLALDIFHFQAQNNQIYMEYLSRLGVDHLRIDSIDKIPFLPIEFFKYHDIKTGEWLEEKAFLSSGTTGMQRSKHLVEDLHFYEQNAKMIFDSFYGDMGNMTFFALLPSYQQQGNSSLIAMVDYFMKESKSERGGYYLDNTGQLIEDLQNELKHSHDVVLFGVGYALLDFCEGCRSPLDGLTIIETGGMKGRREEMTKDEFYTLMKNKLGAVSIHSEYGMTELLSQAYSQENHRFSTPSTMKILIRDINDPFTMLDEGKAGGINVIDLANIHSCSFIETKDLGSVHSDGSFDILGRIDNSDIRGCNLLVV</sequence>
<accession>A0ABY6CK30</accession>